<dbReference type="AlphaFoldDB" id="A0A368X6M4"/>
<keyword evidence="1" id="KW-1133">Transmembrane helix</keyword>
<keyword evidence="1" id="KW-0472">Membrane</keyword>
<organism evidence="2 3">
    <name type="scientific">Saliterribacillus persicus</name>
    <dbReference type="NCBI Taxonomy" id="930114"/>
    <lineage>
        <taxon>Bacteria</taxon>
        <taxon>Bacillati</taxon>
        <taxon>Bacillota</taxon>
        <taxon>Bacilli</taxon>
        <taxon>Bacillales</taxon>
        <taxon>Bacillaceae</taxon>
        <taxon>Saliterribacillus</taxon>
    </lineage>
</organism>
<accession>A0A368X6M4</accession>
<comment type="caution">
    <text evidence="2">The sequence shown here is derived from an EMBL/GenBank/DDBJ whole genome shotgun (WGS) entry which is preliminary data.</text>
</comment>
<keyword evidence="3" id="KW-1185">Reference proteome</keyword>
<proteinExistence type="predicted"/>
<keyword evidence="1" id="KW-0812">Transmembrane</keyword>
<dbReference type="InterPro" id="IPR026369">
    <property type="entry name" value="CxxC_20_CxxC"/>
</dbReference>
<dbReference type="NCBIfam" id="TIGR04104">
    <property type="entry name" value="cxxc_20_cxxc"/>
    <property type="match status" value="1"/>
</dbReference>
<dbReference type="Proteomes" id="UP000252585">
    <property type="component" value="Unassembled WGS sequence"/>
</dbReference>
<evidence type="ECO:0000313" key="2">
    <source>
        <dbReference type="EMBL" id="RCW63359.1"/>
    </source>
</evidence>
<evidence type="ECO:0000256" key="1">
    <source>
        <dbReference type="SAM" id="Phobius"/>
    </source>
</evidence>
<evidence type="ECO:0000313" key="3">
    <source>
        <dbReference type="Proteomes" id="UP000252585"/>
    </source>
</evidence>
<reference evidence="2 3" key="1">
    <citation type="submission" date="2018-07" db="EMBL/GenBank/DDBJ databases">
        <title>Genomic Encyclopedia of Type Strains, Phase IV (KMG-IV): sequencing the most valuable type-strain genomes for metagenomic binning, comparative biology and taxonomic classification.</title>
        <authorList>
            <person name="Goeker M."/>
        </authorList>
    </citation>
    <scope>NUCLEOTIDE SEQUENCE [LARGE SCALE GENOMIC DNA]</scope>
    <source>
        <strain evidence="2 3">DSM 27696</strain>
    </source>
</reference>
<feature type="transmembrane region" description="Helical" evidence="1">
    <location>
        <begin position="74"/>
        <end position="98"/>
    </location>
</feature>
<dbReference type="RefSeq" id="WP_170133013.1">
    <property type="nucleotide sequence ID" value="NZ_QPJJ01000018.1"/>
</dbReference>
<sequence>MQECEKCHTEFKWIDIYKSVLKSTKIKITVYCRQCETEHVINLESRIISVFFMSLTAVISLSVVWYNFDTFGLLSFSLFILVYLVLLTFVFTITPFIFKFHSIYHSNYKV</sequence>
<feature type="transmembrane region" description="Helical" evidence="1">
    <location>
        <begin position="47"/>
        <end position="68"/>
    </location>
</feature>
<dbReference type="EMBL" id="QPJJ01000018">
    <property type="protein sequence ID" value="RCW63359.1"/>
    <property type="molecule type" value="Genomic_DNA"/>
</dbReference>
<name>A0A368X6M4_9BACI</name>
<protein>
    <submittedName>
        <fullName evidence="2">CXXC-20-CXXC protein</fullName>
    </submittedName>
</protein>
<gene>
    <name evidence="2" type="ORF">DFR57_11826</name>
</gene>